<evidence type="ECO:0000256" key="1">
    <source>
        <dbReference type="ARBA" id="ARBA00007513"/>
    </source>
</evidence>
<dbReference type="InterPro" id="IPR009040">
    <property type="entry name" value="Ferritin-like_diiron"/>
</dbReference>
<dbReference type="PANTHER" id="PTHR11431">
    <property type="entry name" value="FERRITIN"/>
    <property type="match status" value="1"/>
</dbReference>
<evidence type="ECO:0000259" key="7">
    <source>
        <dbReference type="PROSITE" id="PS50905"/>
    </source>
</evidence>
<dbReference type="Gene3D" id="1.20.1260.10">
    <property type="match status" value="1"/>
</dbReference>
<keyword evidence="8" id="KW-1185">Reference proteome</keyword>
<comment type="catalytic activity">
    <reaction evidence="6">
        <text>4 Fe(2+) + O2 + 4 H(+) = 4 Fe(3+) + 2 H2O</text>
        <dbReference type="Rhea" id="RHEA:11148"/>
        <dbReference type="ChEBI" id="CHEBI:15377"/>
        <dbReference type="ChEBI" id="CHEBI:15378"/>
        <dbReference type="ChEBI" id="CHEBI:15379"/>
        <dbReference type="ChEBI" id="CHEBI:29033"/>
        <dbReference type="ChEBI" id="CHEBI:29034"/>
        <dbReference type="EC" id="1.16.3.1"/>
    </reaction>
</comment>
<comment type="similarity">
    <text evidence="1 6">Belongs to the ferritin family.</text>
</comment>
<dbReference type="GO" id="GO:0004322">
    <property type="term" value="F:ferroxidase activity"/>
    <property type="evidence" value="ECO:0007669"/>
    <property type="project" value="UniProtKB-EC"/>
</dbReference>
<proteinExistence type="inferred from homology"/>
<evidence type="ECO:0000313" key="8">
    <source>
        <dbReference type="Proteomes" id="UP000887578"/>
    </source>
</evidence>
<evidence type="ECO:0000256" key="5">
    <source>
        <dbReference type="PIRSR" id="PIRSR601519-1"/>
    </source>
</evidence>
<dbReference type="WBParaSite" id="PDA_v2.g25861.t1">
    <property type="protein sequence ID" value="PDA_v2.g25861.t1"/>
    <property type="gene ID" value="PDA_v2.g25861"/>
</dbReference>
<evidence type="ECO:0000256" key="2">
    <source>
        <dbReference type="ARBA" id="ARBA00022434"/>
    </source>
</evidence>
<dbReference type="InterPro" id="IPR012347">
    <property type="entry name" value="Ferritin-like"/>
</dbReference>
<dbReference type="InterPro" id="IPR009078">
    <property type="entry name" value="Ferritin-like_SF"/>
</dbReference>
<sequence length="189" mass="22367">MSNICKNFSDEAQDGINRLCNLYIHGEYVMNSLLYFFHRHDVALCKIACFFKRVSYIKCSKMEDLMTYQNLRGGELVFQKIQKPPKAKWNSAFKAFEFLLDFEKQTHDELLKVHKIAVHHNDFHLRDWLGTNFLCDMVKHLEELGWIVTNLRRVGTGTGEFVFEEQYFKEPLKIHTMRNSMDTAYAQVQ</sequence>
<dbReference type="GO" id="GO:0008199">
    <property type="term" value="F:ferric iron binding"/>
    <property type="evidence" value="ECO:0007669"/>
    <property type="project" value="InterPro"/>
</dbReference>
<protein>
    <recommendedName>
        <fullName evidence="6">Ferritin</fullName>
        <ecNumber evidence="6">1.16.3.1</ecNumber>
    </recommendedName>
</protein>
<keyword evidence="6" id="KW-0560">Oxidoreductase</keyword>
<dbReference type="GO" id="GO:0006879">
    <property type="term" value="P:intracellular iron ion homeostasis"/>
    <property type="evidence" value="ECO:0007669"/>
    <property type="project" value="UniProtKB-KW"/>
</dbReference>
<dbReference type="Proteomes" id="UP000887578">
    <property type="component" value="Unplaced"/>
</dbReference>
<dbReference type="GO" id="GO:0006826">
    <property type="term" value="P:iron ion transport"/>
    <property type="evidence" value="ECO:0007669"/>
    <property type="project" value="InterPro"/>
</dbReference>
<dbReference type="SUPFAM" id="SSF47240">
    <property type="entry name" value="Ferritin-like"/>
    <property type="match status" value="1"/>
</dbReference>
<dbReference type="EC" id="1.16.3.1" evidence="6"/>
<dbReference type="GO" id="GO:0005737">
    <property type="term" value="C:cytoplasm"/>
    <property type="evidence" value="ECO:0007669"/>
    <property type="project" value="TreeGrafter"/>
</dbReference>
<dbReference type="InterPro" id="IPR008331">
    <property type="entry name" value="Ferritin_DPS_dom"/>
</dbReference>
<reference evidence="9" key="1">
    <citation type="submission" date="2022-11" db="UniProtKB">
        <authorList>
            <consortium name="WormBaseParasite"/>
        </authorList>
    </citation>
    <scope>IDENTIFICATION</scope>
</reference>
<dbReference type="AlphaFoldDB" id="A0A914Q4R1"/>
<evidence type="ECO:0000256" key="3">
    <source>
        <dbReference type="ARBA" id="ARBA00022723"/>
    </source>
</evidence>
<evidence type="ECO:0000313" key="9">
    <source>
        <dbReference type="WBParaSite" id="PDA_v2.g25861.t1"/>
    </source>
</evidence>
<keyword evidence="3 5" id="KW-0479">Metal-binding</keyword>
<dbReference type="InterPro" id="IPR001519">
    <property type="entry name" value="Ferritin"/>
</dbReference>
<dbReference type="CDD" id="cd01056">
    <property type="entry name" value="Euk_Ferritin"/>
    <property type="match status" value="1"/>
</dbReference>
<keyword evidence="4 5" id="KW-0408">Iron</keyword>
<name>A0A914Q4R1_9BILA</name>
<accession>A0A914Q4R1</accession>
<dbReference type="Pfam" id="PF00210">
    <property type="entry name" value="Ferritin"/>
    <property type="match status" value="1"/>
</dbReference>
<dbReference type="PROSITE" id="PS50905">
    <property type="entry name" value="FERRITIN_LIKE"/>
    <property type="match status" value="1"/>
</dbReference>
<keyword evidence="2 6" id="KW-0409">Iron storage</keyword>
<dbReference type="PANTHER" id="PTHR11431:SF75">
    <property type="entry name" value="FERRITIN"/>
    <property type="match status" value="1"/>
</dbReference>
<evidence type="ECO:0000256" key="6">
    <source>
        <dbReference type="RuleBase" id="RU361145"/>
    </source>
</evidence>
<dbReference type="GO" id="GO:0008198">
    <property type="term" value="F:ferrous iron binding"/>
    <property type="evidence" value="ECO:0007669"/>
    <property type="project" value="TreeGrafter"/>
</dbReference>
<feature type="domain" description="Ferritin-like diiron" evidence="7">
    <location>
        <begin position="6"/>
        <end position="155"/>
    </location>
</feature>
<comment type="function">
    <text evidence="6">Stores iron in a soluble, non-toxic, readily available form. Important for iron homeostasis. Iron is taken up in the ferrous form and deposited as ferric hydroxides after oxidation.</text>
</comment>
<feature type="binding site" evidence="5">
    <location>
        <position position="103"/>
    </location>
    <ligand>
        <name>Fe cation</name>
        <dbReference type="ChEBI" id="CHEBI:24875"/>
        <label>1</label>
    </ligand>
</feature>
<organism evidence="8 9">
    <name type="scientific">Panagrolaimus davidi</name>
    <dbReference type="NCBI Taxonomy" id="227884"/>
    <lineage>
        <taxon>Eukaryota</taxon>
        <taxon>Metazoa</taxon>
        <taxon>Ecdysozoa</taxon>
        <taxon>Nematoda</taxon>
        <taxon>Chromadorea</taxon>
        <taxon>Rhabditida</taxon>
        <taxon>Tylenchina</taxon>
        <taxon>Panagrolaimomorpha</taxon>
        <taxon>Panagrolaimoidea</taxon>
        <taxon>Panagrolaimidae</taxon>
        <taxon>Panagrolaimus</taxon>
    </lineage>
</organism>
<evidence type="ECO:0000256" key="4">
    <source>
        <dbReference type="ARBA" id="ARBA00023004"/>
    </source>
</evidence>